<dbReference type="InterPro" id="IPR000073">
    <property type="entry name" value="AB_hydrolase_1"/>
</dbReference>
<dbReference type="SUPFAM" id="SSF53474">
    <property type="entry name" value="alpha/beta-Hydrolases"/>
    <property type="match status" value="1"/>
</dbReference>
<dbReference type="Pfam" id="PF00561">
    <property type="entry name" value="Abhydrolase_1"/>
    <property type="match status" value="1"/>
</dbReference>
<proteinExistence type="predicted"/>
<dbReference type="InterPro" id="IPR050266">
    <property type="entry name" value="AB_hydrolase_sf"/>
</dbReference>
<sequence>MPIATLRDVELNYKIEGPEDGDPVVFLHALGTNLSIWDAVIERLPENIRAIRFDLRGHGQSSCPPAPYSMGALVRDTESLLDQLKIRNCVMVGLSIGGMIAQGLAVKRLDQIRALVLSNTAAKIATPKQWQERIDAVEQNGLATQIAPTLDRWLWRGHRQSEIAENLGEMLKNTTDVGFMGCCQAIAGTDFYTPTSSLRLPTLGIAGTEDGSTPADLVKETVDLIPGSEFKVIRKSGHMSCVEQPDAFAEALVAFLNKIGHSKA</sequence>
<dbReference type="PANTHER" id="PTHR43798">
    <property type="entry name" value="MONOACYLGLYCEROL LIPASE"/>
    <property type="match status" value="1"/>
</dbReference>
<keyword evidence="4" id="KW-1185">Reference proteome</keyword>
<organism evidence="3 4">
    <name type="scientific">Tritonibacter aquimaris</name>
    <dbReference type="NCBI Taxonomy" id="2663379"/>
    <lineage>
        <taxon>Bacteria</taxon>
        <taxon>Pseudomonadati</taxon>
        <taxon>Pseudomonadota</taxon>
        <taxon>Alphaproteobacteria</taxon>
        <taxon>Rhodobacterales</taxon>
        <taxon>Paracoccaceae</taxon>
        <taxon>Tritonibacter</taxon>
    </lineage>
</organism>
<dbReference type="InterPro" id="IPR026968">
    <property type="entry name" value="PcaD/CatD"/>
</dbReference>
<feature type="domain" description="AB hydrolase-1" evidence="2">
    <location>
        <begin position="23"/>
        <end position="244"/>
    </location>
</feature>
<gene>
    <name evidence="3" type="primary">pcaD</name>
    <name evidence="3" type="ORF">GG681_06410</name>
</gene>
<dbReference type="PANTHER" id="PTHR43798:SF31">
    <property type="entry name" value="AB HYDROLASE SUPERFAMILY PROTEIN YCLE"/>
    <property type="match status" value="1"/>
</dbReference>
<protein>
    <submittedName>
        <fullName evidence="3">3-oxoadipate enol-lactonase</fullName>
        <ecNumber evidence="3">3.1.1.24</ecNumber>
    </submittedName>
</protein>
<dbReference type="RefSeq" id="WP_153546293.1">
    <property type="nucleotide sequence ID" value="NZ_WIXK01000003.1"/>
</dbReference>
<keyword evidence="1 3" id="KW-0378">Hydrolase</keyword>
<reference evidence="3 4" key="1">
    <citation type="submission" date="2019-10" db="EMBL/GenBank/DDBJ databases">
        <title>Epibacterium sp. nov., isolated from seawater.</title>
        <authorList>
            <person name="Zhang X."/>
            <person name="Li N."/>
        </authorList>
    </citation>
    <scope>NUCLEOTIDE SEQUENCE [LARGE SCALE GENOMIC DNA]</scope>
    <source>
        <strain evidence="3 4">SM1969</strain>
    </source>
</reference>
<name>A0A844ARG0_9RHOB</name>
<dbReference type="AlphaFoldDB" id="A0A844ARG0"/>
<dbReference type="EC" id="3.1.1.24" evidence="3"/>
<evidence type="ECO:0000313" key="4">
    <source>
        <dbReference type="Proteomes" id="UP000436694"/>
    </source>
</evidence>
<dbReference type="GO" id="GO:0042952">
    <property type="term" value="P:beta-ketoadipate pathway"/>
    <property type="evidence" value="ECO:0007669"/>
    <property type="project" value="InterPro"/>
</dbReference>
<dbReference type="PRINTS" id="PR00111">
    <property type="entry name" value="ABHYDROLASE"/>
</dbReference>
<dbReference type="Proteomes" id="UP000436694">
    <property type="component" value="Unassembled WGS sequence"/>
</dbReference>
<evidence type="ECO:0000256" key="1">
    <source>
        <dbReference type="ARBA" id="ARBA00022801"/>
    </source>
</evidence>
<dbReference type="EMBL" id="WIXK01000003">
    <property type="protein sequence ID" value="MQY42267.1"/>
    <property type="molecule type" value="Genomic_DNA"/>
</dbReference>
<dbReference type="GO" id="GO:0047570">
    <property type="term" value="F:3-oxoadipate enol-lactonase activity"/>
    <property type="evidence" value="ECO:0007669"/>
    <property type="project" value="UniProtKB-EC"/>
</dbReference>
<accession>A0A844ARG0</accession>
<dbReference type="InterPro" id="IPR029058">
    <property type="entry name" value="AB_hydrolase_fold"/>
</dbReference>
<dbReference type="NCBIfam" id="TIGR02427">
    <property type="entry name" value="protocat_pcaD"/>
    <property type="match status" value="1"/>
</dbReference>
<evidence type="ECO:0000313" key="3">
    <source>
        <dbReference type="EMBL" id="MQY42267.1"/>
    </source>
</evidence>
<dbReference type="GO" id="GO:0016020">
    <property type="term" value="C:membrane"/>
    <property type="evidence" value="ECO:0007669"/>
    <property type="project" value="TreeGrafter"/>
</dbReference>
<evidence type="ECO:0000259" key="2">
    <source>
        <dbReference type="Pfam" id="PF00561"/>
    </source>
</evidence>
<dbReference type="Gene3D" id="3.40.50.1820">
    <property type="entry name" value="alpha/beta hydrolase"/>
    <property type="match status" value="1"/>
</dbReference>
<comment type="caution">
    <text evidence="3">The sequence shown here is derived from an EMBL/GenBank/DDBJ whole genome shotgun (WGS) entry which is preliminary data.</text>
</comment>